<reference key="2">
    <citation type="submission" date="2011-04" db="EMBL/GenBank/DDBJ databases">
        <title>Complete sequence of chromosome of Haliscomenobacter hydrossis DSM 1100.</title>
        <authorList>
            <consortium name="US DOE Joint Genome Institute (JGI-PGF)"/>
            <person name="Lucas S."/>
            <person name="Han J."/>
            <person name="Lapidus A."/>
            <person name="Bruce D."/>
            <person name="Goodwin L."/>
            <person name="Pitluck S."/>
            <person name="Peters L."/>
            <person name="Kyrpides N."/>
            <person name="Mavromatis K."/>
            <person name="Ivanova N."/>
            <person name="Ovchinnikova G."/>
            <person name="Pagani I."/>
            <person name="Daligault H."/>
            <person name="Detter J.C."/>
            <person name="Han C."/>
            <person name="Land M."/>
            <person name="Hauser L."/>
            <person name="Markowitz V."/>
            <person name="Cheng J.-F."/>
            <person name="Hugenholtz P."/>
            <person name="Woyke T."/>
            <person name="Wu D."/>
            <person name="Verbarg S."/>
            <person name="Frueling A."/>
            <person name="Brambilla E."/>
            <person name="Klenk H.-P."/>
            <person name="Eisen J.A."/>
        </authorList>
    </citation>
    <scope>NUCLEOTIDE SEQUENCE</scope>
    <source>
        <strain>DSM 1100</strain>
    </source>
</reference>
<evidence type="ECO:0000313" key="3">
    <source>
        <dbReference type="Proteomes" id="UP000008461"/>
    </source>
</evidence>
<gene>
    <name evidence="2" type="ordered locus">Halhy_1036</name>
</gene>
<dbReference type="EMBL" id="CP002691">
    <property type="protein sequence ID" value="AEE48935.1"/>
    <property type="molecule type" value="Genomic_DNA"/>
</dbReference>
<dbReference type="RefSeq" id="WP_013763490.1">
    <property type="nucleotide sequence ID" value="NC_015510.1"/>
</dbReference>
<name>F4KQA9_HALH1</name>
<keyword evidence="3" id="KW-1185">Reference proteome</keyword>
<dbReference type="AlphaFoldDB" id="F4KQA9"/>
<dbReference type="eggNOG" id="COG4675">
    <property type="taxonomic scope" value="Bacteria"/>
</dbReference>
<keyword evidence="1" id="KW-0732">Signal</keyword>
<dbReference type="Proteomes" id="UP000008461">
    <property type="component" value="Chromosome"/>
</dbReference>
<proteinExistence type="predicted"/>
<dbReference type="KEGG" id="hhy:Halhy_1036"/>
<dbReference type="HOGENOM" id="CLU_936169_0_0_10"/>
<protein>
    <submittedName>
        <fullName evidence="2">Uncharacterized protein</fullName>
    </submittedName>
</protein>
<feature type="chain" id="PRO_5003316933" evidence="1">
    <location>
        <begin position="19"/>
        <end position="297"/>
    </location>
</feature>
<organism evidence="2 3">
    <name type="scientific">Haliscomenobacter hydrossis (strain ATCC 27775 / DSM 1100 / LMG 10767 / O)</name>
    <dbReference type="NCBI Taxonomy" id="760192"/>
    <lineage>
        <taxon>Bacteria</taxon>
        <taxon>Pseudomonadati</taxon>
        <taxon>Bacteroidota</taxon>
        <taxon>Saprospiria</taxon>
        <taxon>Saprospirales</taxon>
        <taxon>Haliscomenobacteraceae</taxon>
        <taxon>Haliscomenobacter</taxon>
    </lineage>
</organism>
<sequence length="297" mass="32472">MNKLIPFFTFLLPLFIFAQAPQGLNYQAIAWDKNNLPKANQTITVTFNIRTTKIDGTIEYTETQTSTTTEQGYFTLSIGSIRPEDFKKVNWASGPKFLEVIVDGVAAGTTQMMSVPYALYAEKSRTTSEGGPNIAIYAERYPSGVPPHAPEGVSYFWTQRRLSNPAILAADFVGLNGSNLVFSQTGTYLISGSAAGYQTGLHKLCLREVGGNNTVKITGTSEWSLPIQNYSQSTIGVTVRTSILGVLVVTDTNIQYSLDHWLQQYTPTTSGLNTLGSPSSIPGVDEIYAQIMIQKIK</sequence>
<evidence type="ECO:0000256" key="1">
    <source>
        <dbReference type="SAM" id="SignalP"/>
    </source>
</evidence>
<accession>F4KQA9</accession>
<dbReference type="STRING" id="760192.Halhy_1036"/>
<dbReference type="OrthoDB" id="9765957at2"/>
<reference evidence="2 3" key="1">
    <citation type="journal article" date="2011" name="Stand. Genomic Sci.">
        <title>Complete genome sequence of Haliscomenobacter hydrossis type strain (O).</title>
        <authorList>
            <consortium name="US DOE Joint Genome Institute (JGI-PGF)"/>
            <person name="Daligault H."/>
            <person name="Lapidus A."/>
            <person name="Zeytun A."/>
            <person name="Nolan M."/>
            <person name="Lucas S."/>
            <person name="Del Rio T.G."/>
            <person name="Tice H."/>
            <person name="Cheng J.F."/>
            <person name="Tapia R."/>
            <person name="Han C."/>
            <person name="Goodwin L."/>
            <person name="Pitluck S."/>
            <person name="Liolios K."/>
            <person name="Pagani I."/>
            <person name="Ivanova N."/>
            <person name="Huntemann M."/>
            <person name="Mavromatis K."/>
            <person name="Mikhailova N."/>
            <person name="Pati A."/>
            <person name="Chen A."/>
            <person name="Palaniappan K."/>
            <person name="Land M."/>
            <person name="Hauser L."/>
            <person name="Brambilla E.M."/>
            <person name="Rohde M."/>
            <person name="Verbarg S."/>
            <person name="Goker M."/>
            <person name="Bristow J."/>
            <person name="Eisen J.A."/>
            <person name="Markowitz V."/>
            <person name="Hugenholtz P."/>
            <person name="Kyrpides N.C."/>
            <person name="Klenk H.P."/>
            <person name="Woyke T."/>
        </authorList>
    </citation>
    <scope>NUCLEOTIDE SEQUENCE [LARGE SCALE GENOMIC DNA]</scope>
    <source>
        <strain evidence="3">ATCC 27775 / DSM 1100 / LMG 10767 / O</strain>
    </source>
</reference>
<evidence type="ECO:0000313" key="2">
    <source>
        <dbReference type="EMBL" id="AEE48935.1"/>
    </source>
</evidence>
<feature type="signal peptide" evidence="1">
    <location>
        <begin position="1"/>
        <end position="18"/>
    </location>
</feature>